<dbReference type="Proteomes" id="UP000252086">
    <property type="component" value="Unassembled WGS sequence"/>
</dbReference>
<evidence type="ECO:0000313" key="2">
    <source>
        <dbReference type="EMBL" id="RBO85950.1"/>
    </source>
</evidence>
<dbReference type="AlphaFoldDB" id="A0A366D7D6"/>
<comment type="caution">
    <text evidence="2">The sequence shown here is derived from an EMBL/GenBank/DDBJ whole genome shotgun (WGS) entry which is preliminary data.</text>
</comment>
<dbReference type="RefSeq" id="WP_113872849.1">
    <property type="nucleotide sequence ID" value="NZ_QNRF01000001.1"/>
</dbReference>
<proteinExistence type="predicted"/>
<evidence type="ECO:0000259" key="1">
    <source>
        <dbReference type="PROSITE" id="PS50042"/>
    </source>
</evidence>
<dbReference type="CDD" id="cd00038">
    <property type="entry name" value="CAP_ED"/>
    <property type="match status" value="1"/>
</dbReference>
<dbReference type="InterPro" id="IPR000595">
    <property type="entry name" value="cNMP-bd_dom"/>
</dbReference>
<organism evidence="2 3">
    <name type="scientific">Marinomonas aquiplantarum</name>
    <dbReference type="NCBI Taxonomy" id="491951"/>
    <lineage>
        <taxon>Bacteria</taxon>
        <taxon>Pseudomonadati</taxon>
        <taxon>Pseudomonadota</taxon>
        <taxon>Gammaproteobacteria</taxon>
        <taxon>Oceanospirillales</taxon>
        <taxon>Oceanospirillaceae</taxon>
        <taxon>Marinomonas</taxon>
    </lineage>
</organism>
<dbReference type="SUPFAM" id="SSF51206">
    <property type="entry name" value="cAMP-binding domain-like"/>
    <property type="match status" value="1"/>
</dbReference>
<feature type="domain" description="Cyclic nucleotide-binding" evidence="1">
    <location>
        <begin position="32"/>
        <end position="114"/>
    </location>
</feature>
<dbReference type="Gene3D" id="2.60.120.10">
    <property type="entry name" value="Jelly Rolls"/>
    <property type="match status" value="1"/>
</dbReference>
<dbReference type="EMBL" id="QNRF01000001">
    <property type="protein sequence ID" value="RBO85950.1"/>
    <property type="molecule type" value="Genomic_DNA"/>
</dbReference>
<evidence type="ECO:0000313" key="3">
    <source>
        <dbReference type="Proteomes" id="UP000252086"/>
    </source>
</evidence>
<protein>
    <submittedName>
        <fullName evidence="2">CRP-like cAMP-binding protein</fullName>
    </submittedName>
</protein>
<dbReference type="PROSITE" id="PS50042">
    <property type="entry name" value="CNMP_BINDING_3"/>
    <property type="match status" value="1"/>
</dbReference>
<accession>A0A366D7D6</accession>
<name>A0A366D7D6_9GAMM</name>
<reference evidence="2 3" key="1">
    <citation type="submission" date="2018-06" db="EMBL/GenBank/DDBJ databases">
        <title>Genomic Encyclopedia of Type Strains, Phase III (KMG-III): the genomes of soil and plant-associated and newly described type strains.</title>
        <authorList>
            <person name="Whitman W."/>
        </authorList>
    </citation>
    <scope>NUCLEOTIDE SEQUENCE [LARGE SCALE GENOMIC DNA]</scope>
    <source>
        <strain evidence="2 3">CECT 7732</strain>
    </source>
</reference>
<dbReference type="OrthoDB" id="9798104at2"/>
<sequence length="198" mass="23228">MDKAQLEIEFQHHFAEQGYDIDWQKLSLPMSFHAVAKGDFLFRQGEYAQRLFFLHKGLVRYVNISEEGKEFTKTFVRAPKIIGSTRAMVENSATLFGIQALQDCVISSYDWQDFYAQMHQDLGFLTYYSRFMEQIFLTKETRESAFVEYSAERRYLDFCVEYPDLKDGIPQQQIASYLGITPVALSRIRQKIRLKPDV</sequence>
<dbReference type="Pfam" id="PF00027">
    <property type="entry name" value="cNMP_binding"/>
    <property type="match status" value="1"/>
</dbReference>
<keyword evidence="3" id="KW-1185">Reference proteome</keyword>
<dbReference type="InterPro" id="IPR018490">
    <property type="entry name" value="cNMP-bd_dom_sf"/>
</dbReference>
<gene>
    <name evidence="2" type="ORF">DFP76_101226</name>
</gene>
<dbReference type="InterPro" id="IPR014710">
    <property type="entry name" value="RmlC-like_jellyroll"/>
</dbReference>